<evidence type="ECO:0000256" key="3">
    <source>
        <dbReference type="SAM" id="MobiDB-lite"/>
    </source>
</evidence>
<evidence type="ECO:0008006" key="8">
    <source>
        <dbReference type="Google" id="ProtNLM"/>
    </source>
</evidence>
<dbReference type="PROSITE" id="PS50290">
    <property type="entry name" value="PI3_4_KINASE_3"/>
    <property type="match status" value="1"/>
</dbReference>
<protein>
    <recommendedName>
        <fullName evidence="8">PI3K/PI4K catalytic domain-containing protein</fullName>
    </recommendedName>
</protein>
<dbReference type="SMART" id="SM00233">
    <property type="entry name" value="PH"/>
    <property type="match status" value="1"/>
</dbReference>
<dbReference type="Gene3D" id="3.30.1010.10">
    <property type="entry name" value="Phosphatidylinositol 3-kinase Catalytic Subunit, Chain A, domain 4"/>
    <property type="match status" value="1"/>
</dbReference>
<evidence type="ECO:0000259" key="4">
    <source>
        <dbReference type="PROSITE" id="PS50003"/>
    </source>
</evidence>
<dbReference type="PROSITE" id="PS00916">
    <property type="entry name" value="PI3_4_KINASE_2"/>
    <property type="match status" value="1"/>
</dbReference>
<dbReference type="SMART" id="SM00146">
    <property type="entry name" value="PI3Kc"/>
    <property type="match status" value="1"/>
</dbReference>
<dbReference type="EMBL" id="JAQMWT010000358">
    <property type="protein sequence ID" value="KAJ8603268.1"/>
    <property type="molecule type" value="Genomic_DNA"/>
</dbReference>
<dbReference type="InterPro" id="IPR015433">
    <property type="entry name" value="PI3/4_kinase"/>
</dbReference>
<evidence type="ECO:0000313" key="7">
    <source>
        <dbReference type="Proteomes" id="UP001230188"/>
    </source>
</evidence>
<dbReference type="InterPro" id="IPR000403">
    <property type="entry name" value="PI3/4_kinase_cat_dom"/>
</dbReference>
<feature type="compositionally biased region" description="Acidic residues" evidence="3">
    <location>
        <begin position="767"/>
        <end position="776"/>
    </location>
</feature>
<dbReference type="InterPro" id="IPR001849">
    <property type="entry name" value="PH_domain"/>
</dbReference>
<evidence type="ECO:0000313" key="6">
    <source>
        <dbReference type="EMBL" id="KAJ8603268.1"/>
    </source>
</evidence>
<dbReference type="AlphaFoldDB" id="A0AAD7XLT6"/>
<dbReference type="InterPro" id="IPR011009">
    <property type="entry name" value="Kinase-like_dom_sf"/>
</dbReference>
<feature type="compositionally biased region" description="Polar residues" evidence="3">
    <location>
        <begin position="703"/>
        <end position="718"/>
    </location>
</feature>
<dbReference type="SUPFAM" id="SSF50729">
    <property type="entry name" value="PH domain-like"/>
    <property type="match status" value="1"/>
</dbReference>
<feature type="region of interest" description="Disordered" evidence="3">
    <location>
        <begin position="68"/>
        <end position="88"/>
    </location>
</feature>
<comment type="caution">
    <text evidence="6">The sequence shown here is derived from an EMBL/GenBank/DDBJ whole genome shotgun (WGS) entry which is preliminary data.</text>
</comment>
<dbReference type="GO" id="GO:0046854">
    <property type="term" value="P:phosphatidylinositol phosphate biosynthetic process"/>
    <property type="evidence" value="ECO:0007669"/>
    <property type="project" value="InterPro"/>
</dbReference>
<feature type="domain" description="PI3K/PI4K catalytic" evidence="5">
    <location>
        <begin position="278"/>
        <end position="543"/>
    </location>
</feature>
<evidence type="ECO:0000256" key="2">
    <source>
        <dbReference type="ARBA" id="ARBA00022777"/>
    </source>
</evidence>
<name>A0AAD7XLT6_9STRA</name>
<evidence type="ECO:0000259" key="5">
    <source>
        <dbReference type="PROSITE" id="PS50290"/>
    </source>
</evidence>
<keyword evidence="1" id="KW-0808">Transferase</keyword>
<feature type="domain" description="PH" evidence="4">
    <location>
        <begin position="556"/>
        <end position="755"/>
    </location>
</feature>
<evidence type="ECO:0000256" key="1">
    <source>
        <dbReference type="ARBA" id="ARBA00022679"/>
    </source>
</evidence>
<dbReference type="SUPFAM" id="SSF56112">
    <property type="entry name" value="Protein kinase-like (PK-like)"/>
    <property type="match status" value="1"/>
</dbReference>
<dbReference type="GO" id="GO:0048015">
    <property type="term" value="P:phosphatidylinositol-mediated signaling"/>
    <property type="evidence" value="ECO:0007669"/>
    <property type="project" value="TreeGrafter"/>
</dbReference>
<feature type="compositionally biased region" description="Low complexity" evidence="3">
    <location>
        <begin position="213"/>
        <end position="222"/>
    </location>
</feature>
<dbReference type="PROSITE" id="PS50003">
    <property type="entry name" value="PH_DOMAIN"/>
    <property type="match status" value="1"/>
</dbReference>
<feature type="region of interest" description="Disordered" evidence="3">
    <location>
        <begin position="700"/>
        <end position="721"/>
    </location>
</feature>
<feature type="region of interest" description="Disordered" evidence="3">
    <location>
        <begin position="207"/>
        <end position="230"/>
    </location>
</feature>
<feature type="compositionally biased region" description="Basic and acidic residues" evidence="3">
    <location>
        <begin position="78"/>
        <end position="88"/>
    </location>
</feature>
<dbReference type="Gene3D" id="1.10.1070.11">
    <property type="entry name" value="Phosphatidylinositol 3-/4-kinase, catalytic domain"/>
    <property type="match status" value="1"/>
</dbReference>
<dbReference type="PANTHER" id="PTHR10048">
    <property type="entry name" value="PHOSPHATIDYLINOSITOL KINASE"/>
    <property type="match status" value="1"/>
</dbReference>
<sequence length="822" mass="90299">MVFSFVTAAAAAASGGRESEEEAALEAEAWLRVEEKLESFEEDESESVLRTSVEVVGGHDVYRSVRASWTGPRRSRPRSRDSSMNEAEAKRDKVRIALQWAGRAAVARQLTASTALRKSLFGQIAPSPSYVARCAPQALCDVLPLFLAAVSDMPYWLEGLRSALLAEVDARAASNWCVAQCLHFLRQAKWCEESVFEALDAIEAEREARQLHSSSTTTTTTEESTRPAYSRDKPQFLDESRWESIAKTLLASPAGFKLQLPKRTALYDPFRPDCAVGFVRVERVFASNTRPLLLSLHGKNGKRPPSRLIYKAGDDLRQDLGVIQGFAAMNFVFSKRATTTPGDDAPIFIGTYGVCAFSTRVGCIELVRGVRALTDVRASDTFTERQMTRLVASAAGAYVGAHVLGVRDRHSDNILLASDGTLFHIDFGHILDDKVALDTASFATTPSLRATMGPARWAQFVDACAIAFLALRADADLVVETAKNVMRAVAPRDRIEACVRRGLMLDAPDAAVAEKKLRALVNAGPDAVLTRIKNQVHALAVKRLVSKTSAPRRPSPALATGTLSKRGEGAGSGWRRRFFALLPPPPDDERDATSTSSKKPTGHLLYYFATRKAWSAMRDTGQPTHKGVIEMDAVRAVQRVHVTYDKKRSILEDPQDWQDSASCSTPQTKDEAAASKLQTVTYRFSSPLLSLRQVPSPIRPSLGNISVPPNSPKQTTPPADSYRLALVTSTRVWHLRADNEKDFYRWAALLLPYHQEDDASVVRDVAPDDDDDDDDASCNIPATPDDEGLSSELQVSKMGSFDADDEDGEEDDDNEEEQTRQQ</sequence>
<dbReference type="Gene3D" id="2.30.29.30">
    <property type="entry name" value="Pleckstrin-homology domain (PH domain)/Phosphotyrosine-binding domain (PTB)"/>
    <property type="match status" value="1"/>
</dbReference>
<dbReference type="InterPro" id="IPR036940">
    <property type="entry name" value="PI3/4_kinase_cat_sf"/>
</dbReference>
<feature type="region of interest" description="Disordered" evidence="3">
    <location>
        <begin position="764"/>
        <end position="822"/>
    </location>
</feature>
<accession>A0AAD7XLT6</accession>
<keyword evidence="2" id="KW-0418">Kinase</keyword>
<organism evidence="6 7">
    <name type="scientific">Chrysophaeum taylorii</name>
    <dbReference type="NCBI Taxonomy" id="2483200"/>
    <lineage>
        <taxon>Eukaryota</taxon>
        <taxon>Sar</taxon>
        <taxon>Stramenopiles</taxon>
        <taxon>Ochrophyta</taxon>
        <taxon>Pelagophyceae</taxon>
        <taxon>Pelagomonadales</taxon>
        <taxon>Pelagomonadaceae</taxon>
        <taxon>Chrysophaeum</taxon>
    </lineage>
</organism>
<dbReference type="GO" id="GO:0052742">
    <property type="term" value="F:phosphatidylinositol kinase activity"/>
    <property type="evidence" value="ECO:0007669"/>
    <property type="project" value="TreeGrafter"/>
</dbReference>
<feature type="compositionally biased region" description="Acidic residues" evidence="3">
    <location>
        <begin position="802"/>
        <end position="816"/>
    </location>
</feature>
<reference evidence="6" key="1">
    <citation type="submission" date="2023-01" db="EMBL/GenBank/DDBJ databases">
        <title>Metagenome sequencing of chrysophaentin producing Chrysophaeum taylorii.</title>
        <authorList>
            <person name="Davison J."/>
            <person name="Bewley C."/>
        </authorList>
    </citation>
    <scope>NUCLEOTIDE SEQUENCE</scope>
    <source>
        <strain evidence="6">NIES-1699</strain>
    </source>
</reference>
<dbReference type="Pfam" id="PF00454">
    <property type="entry name" value="PI3_PI4_kinase"/>
    <property type="match status" value="1"/>
</dbReference>
<feature type="region of interest" description="Disordered" evidence="3">
    <location>
        <begin position="550"/>
        <end position="571"/>
    </location>
</feature>
<dbReference type="GO" id="GO:0005737">
    <property type="term" value="C:cytoplasm"/>
    <property type="evidence" value="ECO:0007669"/>
    <property type="project" value="TreeGrafter"/>
</dbReference>
<dbReference type="GO" id="GO:0016020">
    <property type="term" value="C:membrane"/>
    <property type="evidence" value="ECO:0007669"/>
    <property type="project" value="TreeGrafter"/>
</dbReference>
<keyword evidence="7" id="KW-1185">Reference proteome</keyword>
<proteinExistence type="predicted"/>
<dbReference type="Proteomes" id="UP001230188">
    <property type="component" value="Unassembled WGS sequence"/>
</dbReference>
<dbReference type="InterPro" id="IPR011993">
    <property type="entry name" value="PH-like_dom_sf"/>
</dbReference>
<dbReference type="InterPro" id="IPR018936">
    <property type="entry name" value="PI3/4_kinase_CS"/>
</dbReference>
<gene>
    <name evidence="6" type="ORF">CTAYLR_006946</name>
</gene>